<evidence type="ECO:0000313" key="1">
    <source>
        <dbReference type="EMBL" id="KAK0430117.1"/>
    </source>
</evidence>
<reference evidence="1" key="1">
    <citation type="submission" date="2023-06" db="EMBL/GenBank/DDBJ databases">
        <authorList>
            <consortium name="Lawrence Berkeley National Laboratory"/>
            <person name="Ahrendt S."/>
            <person name="Sahu N."/>
            <person name="Indic B."/>
            <person name="Wong-Bajracharya J."/>
            <person name="Merenyi Z."/>
            <person name="Ke H.-M."/>
            <person name="Monk M."/>
            <person name="Kocsube S."/>
            <person name="Drula E."/>
            <person name="Lipzen A."/>
            <person name="Balint B."/>
            <person name="Henrissat B."/>
            <person name="Andreopoulos B."/>
            <person name="Martin F.M."/>
            <person name="Harder C.B."/>
            <person name="Rigling D."/>
            <person name="Ford K.L."/>
            <person name="Foster G.D."/>
            <person name="Pangilinan J."/>
            <person name="Papanicolaou A."/>
            <person name="Barry K."/>
            <person name="LaButti K."/>
            <person name="Viragh M."/>
            <person name="Koriabine M."/>
            <person name="Yan M."/>
            <person name="Riley R."/>
            <person name="Champramary S."/>
            <person name="Plett K.L."/>
            <person name="Tsai I.J."/>
            <person name="Slot J."/>
            <person name="Sipos G."/>
            <person name="Plett J."/>
            <person name="Nagy L.G."/>
            <person name="Grigoriev I.V."/>
        </authorList>
    </citation>
    <scope>NUCLEOTIDE SEQUENCE</scope>
    <source>
        <strain evidence="1">FPL87.14</strain>
    </source>
</reference>
<keyword evidence="2" id="KW-1185">Reference proteome</keyword>
<sequence length="92" mass="9998">MTDLKPTTTLVWESPKYQAARYTRFDGEHFEVMQEPGQITILKVRNLGARNTLGTLSSAALNADNLIQIPIPQSSAVCHCSGAAAANKVKIQ</sequence>
<dbReference type="Proteomes" id="UP001175226">
    <property type="component" value="Unassembled WGS sequence"/>
</dbReference>
<name>A0AA39ITB4_9AGAR</name>
<gene>
    <name evidence="1" type="ORF">EV421DRAFT_1913374</name>
</gene>
<protein>
    <submittedName>
        <fullName evidence="1">Uncharacterized protein</fullName>
    </submittedName>
</protein>
<accession>A0AA39ITB4</accession>
<proteinExistence type="predicted"/>
<evidence type="ECO:0000313" key="2">
    <source>
        <dbReference type="Proteomes" id="UP001175226"/>
    </source>
</evidence>
<dbReference type="EMBL" id="JAUEPT010000170">
    <property type="protein sequence ID" value="KAK0430117.1"/>
    <property type="molecule type" value="Genomic_DNA"/>
</dbReference>
<dbReference type="AlphaFoldDB" id="A0AA39ITB4"/>
<comment type="caution">
    <text evidence="1">The sequence shown here is derived from an EMBL/GenBank/DDBJ whole genome shotgun (WGS) entry which is preliminary data.</text>
</comment>
<organism evidence="1 2">
    <name type="scientific">Armillaria borealis</name>
    <dbReference type="NCBI Taxonomy" id="47425"/>
    <lineage>
        <taxon>Eukaryota</taxon>
        <taxon>Fungi</taxon>
        <taxon>Dikarya</taxon>
        <taxon>Basidiomycota</taxon>
        <taxon>Agaricomycotina</taxon>
        <taxon>Agaricomycetes</taxon>
        <taxon>Agaricomycetidae</taxon>
        <taxon>Agaricales</taxon>
        <taxon>Marasmiineae</taxon>
        <taxon>Physalacriaceae</taxon>
        <taxon>Armillaria</taxon>
    </lineage>
</organism>